<reference evidence="2" key="1">
    <citation type="submission" date="2021-01" db="EMBL/GenBank/DDBJ databases">
        <authorList>
            <person name="Corre E."/>
            <person name="Pelletier E."/>
            <person name="Niang G."/>
            <person name="Scheremetjew M."/>
            <person name="Finn R."/>
            <person name="Kale V."/>
            <person name="Holt S."/>
            <person name="Cochrane G."/>
            <person name="Meng A."/>
            <person name="Brown T."/>
            <person name="Cohen L."/>
        </authorList>
    </citation>
    <scope>NUCLEOTIDE SEQUENCE</scope>
    <source>
        <strain evidence="2">CCMP 2712</strain>
    </source>
</reference>
<protein>
    <submittedName>
        <fullName evidence="2">Uncharacterized protein</fullName>
    </submittedName>
</protein>
<sequence>MAGKTIRPSWLLPADPRAGATRLRENFQAEDEIIQNASINDKTMAEELENRLKDIKISTLNDNYTEDRRRELREKFETHQQPVGYGRPRGFAEREHESHDRAMLVMTSTGIEKRISKQVFVNSTGAAIPKPRERAPWKRSMLQQPMSYESLPPREEGVEEPPARASEGVPYEYFNVERFSVLLSLNMNLEEEDLEESTRRHAFDNALMKDLALSANVPTECFEVVQVKKGKNLQVVIDINSLGLRAAGQDMLRFTSSSQIAYFLIAQVKEESSQLLRGVFTQFCESIVPYTLEFKEFVPKDYRETMEKKISDLRHICLQTLPDLMLSVYTHETGTIIGRAEAIIQGNEIIRDINQLMTASDADPLTFWRALELLLQHLCRREDQLISSLSSLTNIKTEHEHLKDQHSFVSSQLEVNVRELARSQAQAKDLSHRYALTQEELMKLKETSSKDAMEMLKLRSDNERKSIELEEANFKIARLQERLVHFEDQLTNSANFSMSTSQQLQALKSNYEQAQDELSKMYEKLRQKEFALLEAEKRKEEIRLTLSREIELLSDDLDSERQKNEELTRLNDTLKQNLQQLQDKIDELLNQNRFNEEEMLRERRQREQEARELAMLRSATPSSLS</sequence>
<feature type="compositionally biased region" description="Basic and acidic residues" evidence="1">
    <location>
        <begin position="601"/>
        <end position="614"/>
    </location>
</feature>
<evidence type="ECO:0000313" key="2">
    <source>
        <dbReference type="EMBL" id="CAE2270719.1"/>
    </source>
</evidence>
<dbReference type="AlphaFoldDB" id="A0A7S4JQF6"/>
<organism evidence="2">
    <name type="scientific">Guillardia theta</name>
    <name type="common">Cryptophyte</name>
    <name type="synonym">Cryptomonas phi</name>
    <dbReference type="NCBI Taxonomy" id="55529"/>
    <lineage>
        <taxon>Eukaryota</taxon>
        <taxon>Cryptophyceae</taxon>
        <taxon>Pyrenomonadales</taxon>
        <taxon>Geminigeraceae</taxon>
        <taxon>Guillardia</taxon>
    </lineage>
</organism>
<accession>A0A7S4JQF6</accession>
<evidence type="ECO:0000256" key="1">
    <source>
        <dbReference type="SAM" id="MobiDB-lite"/>
    </source>
</evidence>
<feature type="region of interest" description="Disordered" evidence="1">
    <location>
        <begin position="601"/>
        <end position="625"/>
    </location>
</feature>
<dbReference type="EMBL" id="HBKN01008815">
    <property type="protein sequence ID" value="CAE2270719.1"/>
    <property type="molecule type" value="Transcribed_RNA"/>
</dbReference>
<name>A0A7S4JQF6_GUITH</name>
<gene>
    <name evidence="2" type="ORF">GTHE00462_LOCUS6921</name>
</gene>
<proteinExistence type="predicted"/>